<comment type="caution">
    <text evidence="1">The sequence shown here is derived from an EMBL/GenBank/DDBJ whole genome shotgun (WGS) entry which is preliminary data.</text>
</comment>
<accession>A0ACC0JIV4</accession>
<evidence type="ECO:0000313" key="1">
    <source>
        <dbReference type="EMBL" id="KAI8424047.1"/>
    </source>
</evidence>
<evidence type="ECO:0000313" key="2">
    <source>
        <dbReference type="Proteomes" id="UP001064048"/>
    </source>
</evidence>
<proteinExistence type="predicted"/>
<organism evidence="1 2">
    <name type="scientific">Choristoneura fumiferana</name>
    <name type="common">Spruce budworm moth</name>
    <name type="synonym">Archips fumiferana</name>
    <dbReference type="NCBI Taxonomy" id="7141"/>
    <lineage>
        <taxon>Eukaryota</taxon>
        <taxon>Metazoa</taxon>
        <taxon>Ecdysozoa</taxon>
        <taxon>Arthropoda</taxon>
        <taxon>Hexapoda</taxon>
        <taxon>Insecta</taxon>
        <taxon>Pterygota</taxon>
        <taxon>Neoptera</taxon>
        <taxon>Endopterygota</taxon>
        <taxon>Lepidoptera</taxon>
        <taxon>Glossata</taxon>
        <taxon>Ditrysia</taxon>
        <taxon>Tortricoidea</taxon>
        <taxon>Tortricidae</taxon>
        <taxon>Tortricinae</taxon>
        <taxon>Choristoneura</taxon>
    </lineage>
</organism>
<dbReference type="EMBL" id="CM046104">
    <property type="protein sequence ID" value="KAI8424047.1"/>
    <property type="molecule type" value="Genomic_DNA"/>
</dbReference>
<sequence length="109" mass="12659">MKSQQVSVDYWAMGKAMMTYGALTALCWLMMRLFGAVFTLPRRLRAQQQTIQESLQELQRRFPDLNITEEDLINAEKELEEMTKESNEKKSEKEKSEAVPALAEEKKTL</sequence>
<dbReference type="Proteomes" id="UP001064048">
    <property type="component" value="Chromosome 4"/>
</dbReference>
<reference evidence="1 2" key="1">
    <citation type="journal article" date="2022" name="Genome Biol. Evol.">
        <title>The Spruce Budworm Genome: Reconstructing the Evolutionary History of Antifreeze Proteins.</title>
        <authorList>
            <person name="Beliveau C."/>
            <person name="Gagne P."/>
            <person name="Picq S."/>
            <person name="Vernygora O."/>
            <person name="Keeling C.I."/>
            <person name="Pinkney K."/>
            <person name="Doucet D."/>
            <person name="Wen F."/>
            <person name="Johnston J.S."/>
            <person name="Maaroufi H."/>
            <person name="Boyle B."/>
            <person name="Laroche J."/>
            <person name="Dewar K."/>
            <person name="Juretic N."/>
            <person name="Blackburn G."/>
            <person name="Nisole A."/>
            <person name="Brunet B."/>
            <person name="Brandao M."/>
            <person name="Lumley L."/>
            <person name="Duan J."/>
            <person name="Quan G."/>
            <person name="Lucarotti C.J."/>
            <person name="Roe A.D."/>
            <person name="Sperling F.A.H."/>
            <person name="Levesque R.C."/>
            <person name="Cusson M."/>
        </authorList>
    </citation>
    <scope>NUCLEOTIDE SEQUENCE [LARGE SCALE GENOMIC DNA]</scope>
    <source>
        <strain evidence="1">Glfc:IPQL:Cfum</strain>
    </source>
</reference>
<keyword evidence="2" id="KW-1185">Reference proteome</keyword>
<protein>
    <submittedName>
        <fullName evidence="1">Uncharacterized protein</fullName>
    </submittedName>
</protein>
<gene>
    <name evidence="1" type="ORF">MSG28_002677</name>
</gene>
<name>A0ACC0JIV4_CHOFU</name>